<dbReference type="OrthoDB" id="4633749at2"/>
<reference evidence="1 2" key="1">
    <citation type="submission" date="2016-10" db="EMBL/GenBank/DDBJ databases">
        <authorList>
            <person name="de Groot N.N."/>
        </authorList>
    </citation>
    <scope>NUCLEOTIDE SEQUENCE [LARGE SCALE GENOMIC DNA]</scope>
    <source>
        <strain evidence="1 2">CGMCC 4.2023</strain>
    </source>
</reference>
<organism evidence="1 2">
    <name type="scientific">Actinacidiphila yanglinensis</name>
    <dbReference type="NCBI Taxonomy" id="310779"/>
    <lineage>
        <taxon>Bacteria</taxon>
        <taxon>Bacillati</taxon>
        <taxon>Actinomycetota</taxon>
        <taxon>Actinomycetes</taxon>
        <taxon>Kitasatosporales</taxon>
        <taxon>Streptomycetaceae</taxon>
        <taxon>Actinacidiphila</taxon>
    </lineage>
</organism>
<dbReference type="InterPro" id="IPR012349">
    <property type="entry name" value="Split_barrel_FMN-bd"/>
</dbReference>
<dbReference type="GO" id="GO:0016491">
    <property type="term" value="F:oxidoreductase activity"/>
    <property type="evidence" value="ECO:0007669"/>
    <property type="project" value="InterPro"/>
</dbReference>
<gene>
    <name evidence="1" type="ORF">SAMN05216223_112110</name>
</gene>
<evidence type="ECO:0000313" key="1">
    <source>
        <dbReference type="EMBL" id="SEG80838.1"/>
    </source>
</evidence>
<evidence type="ECO:0000313" key="2">
    <source>
        <dbReference type="Proteomes" id="UP000236754"/>
    </source>
</evidence>
<dbReference type="NCBIfam" id="TIGR00026">
    <property type="entry name" value="hi_GC_TIGR00026"/>
    <property type="match status" value="1"/>
</dbReference>
<sequence>MDGTAAKERALRLVQKHAVNPVVMFAHDLGFPPPGDALLETIGRRTGLPRRTPVCDGLAGEVFWLVAQRGHRSDWVRNIRANPRVRVKVRTASGIRWRTGTARVLEDDDPRERQRLIGEGGVARRLCAGASAAAATDPLTVRVDLDAV</sequence>
<dbReference type="SUPFAM" id="SSF50475">
    <property type="entry name" value="FMN-binding split barrel"/>
    <property type="match status" value="1"/>
</dbReference>
<dbReference type="Pfam" id="PF04075">
    <property type="entry name" value="F420H2_quin_red"/>
    <property type="match status" value="1"/>
</dbReference>
<dbReference type="Gene3D" id="2.30.110.10">
    <property type="entry name" value="Electron Transport, Fmn-binding Protein, Chain A"/>
    <property type="match status" value="1"/>
</dbReference>
<dbReference type="InterPro" id="IPR004378">
    <property type="entry name" value="F420H2_quin_Rdtase"/>
</dbReference>
<dbReference type="AlphaFoldDB" id="A0A1H6D749"/>
<accession>A0A1H6D749</accession>
<dbReference type="RefSeq" id="WP_103888400.1">
    <property type="nucleotide sequence ID" value="NZ_FNVU01000012.1"/>
</dbReference>
<dbReference type="EMBL" id="FNVU01000012">
    <property type="protein sequence ID" value="SEG80838.1"/>
    <property type="molecule type" value="Genomic_DNA"/>
</dbReference>
<protein>
    <submittedName>
        <fullName evidence="1">Deazaflavin-dependent oxidoreductase, nitroreductase family</fullName>
    </submittedName>
</protein>
<proteinExistence type="predicted"/>
<name>A0A1H6D749_9ACTN</name>
<dbReference type="Proteomes" id="UP000236754">
    <property type="component" value="Unassembled WGS sequence"/>
</dbReference>
<keyword evidence="2" id="KW-1185">Reference proteome</keyword>